<dbReference type="EMBL" id="DXFZ01000046">
    <property type="protein sequence ID" value="HIW95628.1"/>
    <property type="molecule type" value="Genomic_DNA"/>
</dbReference>
<evidence type="ECO:0000313" key="2">
    <source>
        <dbReference type="EMBL" id="HIW95628.1"/>
    </source>
</evidence>
<protein>
    <submittedName>
        <fullName evidence="2">Uncharacterized protein</fullName>
    </submittedName>
</protein>
<feature type="compositionally biased region" description="Low complexity" evidence="1">
    <location>
        <begin position="221"/>
        <end position="245"/>
    </location>
</feature>
<feature type="region of interest" description="Disordered" evidence="1">
    <location>
        <begin position="1"/>
        <end position="27"/>
    </location>
</feature>
<accession>A0A9D1RWL4</accession>
<dbReference type="AlphaFoldDB" id="A0A9D1RWL4"/>
<comment type="caution">
    <text evidence="2">The sequence shown here is derived from an EMBL/GenBank/DDBJ whole genome shotgun (WGS) entry which is preliminary data.</text>
</comment>
<evidence type="ECO:0000256" key="1">
    <source>
        <dbReference type="SAM" id="MobiDB-lite"/>
    </source>
</evidence>
<sequence length="323" mass="34348">MKWCPNSPASQSAHSSHSAHPSRSHSSHSTITTAIACTAAFALTACSPAAIPGLAGLGEPEAVTEARGMNAVKEAGQKASDRCARNATYTPTETAVEDSGFPLEQFHAAYVEDGGSRIRHVIVGATQMDISAATLNIGYLCGYVQTGSDNSPAAENALSAMVDEDASNTLIQGGEMYIELRDHLRDFHEVEANNDFHVFNMDFSDASDGFETSLEKKKSSRSSYSTESTDSTESSKPSPTTAPEPQGDSFTDGTHRVGTDIEPGTYRNDGSTGKCYWARLSGFSGSTDSILANDNPRGQTYVTIDPSDAAFKSSRCGTWEKVE</sequence>
<name>A0A9D1RWL4_9CORY</name>
<evidence type="ECO:0000313" key="3">
    <source>
        <dbReference type="Proteomes" id="UP000824189"/>
    </source>
</evidence>
<reference evidence="2" key="1">
    <citation type="journal article" date="2021" name="PeerJ">
        <title>Extensive microbial diversity within the chicken gut microbiome revealed by metagenomics and culture.</title>
        <authorList>
            <person name="Gilroy R."/>
            <person name="Ravi A."/>
            <person name="Getino M."/>
            <person name="Pursley I."/>
            <person name="Horton D.L."/>
            <person name="Alikhan N.F."/>
            <person name="Baker D."/>
            <person name="Gharbi K."/>
            <person name="Hall N."/>
            <person name="Watson M."/>
            <person name="Adriaenssens E.M."/>
            <person name="Foster-Nyarko E."/>
            <person name="Jarju S."/>
            <person name="Secka A."/>
            <person name="Antonio M."/>
            <person name="Oren A."/>
            <person name="Chaudhuri R.R."/>
            <person name="La Ragione R."/>
            <person name="Hildebrand F."/>
            <person name="Pallen M.J."/>
        </authorList>
    </citation>
    <scope>NUCLEOTIDE SEQUENCE</scope>
    <source>
        <strain evidence="2">4376</strain>
    </source>
</reference>
<feature type="compositionally biased region" description="Low complexity" evidence="1">
    <location>
        <begin position="7"/>
        <end position="19"/>
    </location>
</feature>
<dbReference type="Proteomes" id="UP000824189">
    <property type="component" value="Unassembled WGS sequence"/>
</dbReference>
<reference evidence="2" key="2">
    <citation type="submission" date="2021-04" db="EMBL/GenBank/DDBJ databases">
        <authorList>
            <person name="Gilroy R."/>
        </authorList>
    </citation>
    <scope>NUCLEOTIDE SEQUENCE</scope>
    <source>
        <strain evidence="2">4376</strain>
    </source>
</reference>
<gene>
    <name evidence="2" type="ORF">H9867_03960</name>
</gene>
<proteinExistence type="predicted"/>
<feature type="region of interest" description="Disordered" evidence="1">
    <location>
        <begin position="214"/>
        <end position="268"/>
    </location>
</feature>
<organism evidence="2 3">
    <name type="scientific">Candidatus Corynebacterium gallistercoris</name>
    <dbReference type="NCBI Taxonomy" id="2838530"/>
    <lineage>
        <taxon>Bacteria</taxon>
        <taxon>Bacillati</taxon>
        <taxon>Actinomycetota</taxon>
        <taxon>Actinomycetes</taxon>
        <taxon>Mycobacteriales</taxon>
        <taxon>Corynebacteriaceae</taxon>
        <taxon>Corynebacterium</taxon>
    </lineage>
</organism>